<dbReference type="AlphaFoldDB" id="A0A544TM64"/>
<dbReference type="SMART" id="SM00530">
    <property type="entry name" value="HTH_XRE"/>
    <property type="match status" value="1"/>
</dbReference>
<dbReference type="CDD" id="cd00093">
    <property type="entry name" value="HTH_XRE"/>
    <property type="match status" value="1"/>
</dbReference>
<sequence>MYYIHRGGGKMSSIGYIIKQERLNQKIKQSVLAKGICSTSYLSKIENNSTVPSEEVITFLLKRLNLEIDKLSNEEENKFIDAFSELYKLAIIQRDKKWIRATLDEFSTRKTYFLQLKNYHTYNLYMFRLRLILNEKIDILQSAYEVIIKTEESFDEKQRFLANLNIGLYFYLNGDYYKSLCRLEKSLKFVHNITNEEWEMADYYNVLSLIYFKCNEFFNTINYASKSLKYYKDNLLFERAIDSYIVIGAAHKKMRRYEEAEKNYNLAKKLVIDYKVVDYEGMIYQNIGSLHAIQESHDKAIEYYKLSLKSKEKNFNAEGYLITILSIIKEYSKQTNHVEVLKWCKKGLEAIEDIKNKYNTECHSFYCHFEIYRAFHSSTDELEVVLKKGISHFEMVHDNRHVQKYSILLADYYFKQSKFKAANLYYQKSIQVLFKQNFITKWEDL</sequence>
<dbReference type="InterPro" id="IPR011990">
    <property type="entry name" value="TPR-like_helical_dom_sf"/>
</dbReference>
<protein>
    <submittedName>
        <fullName evidence="3">Helix-turn-helix transcriptional regulator</fullName>
    </submittedName>
</protein>
<dbReference type="InterPro" id="IPR010982">
    <property type="entry name" value="Lambda_DNA-bd_dom_sf"/>
</dbReference>
<keyword evidence="1" id="KW-0802">TPR repeat</keyword>
<name>A0A544TM64_9BACI</name>
<dbReference type="Pfam" id="PF01381">
    <property type="entry name" value="HTH_3"/>
    <property type="match status" value="1"/>
</dbReference>
<dbReference type="Proteomes" id="UP000318937">
    <property type="component" value="Unassembled WGS sequence"/>
</dbReference>
<dbReference type="InterPro" id="IPR001387">
    <property type="entry name" value="Cro/C1-type_HTH"/>
</dbReference>
<gene>
    <name evidence="3" type="ORF">FG383_01355</name>
</gene>
<dbReference type="SMART" id="SM00028">
    <property type="entry name" value="TPR"/>
    <property type="match status" value="4"/>
</dbReference>
<feature type="domain" description="HTH cro/C1-type" evidence="2">
    <location>
        <begin position="18"/>
        <end position="71"/>
    </location>
</feature>
<comment type="caution">
    <text evidence="3">The sequence shown here is derived from an EMBL/GenBank/DDBJ whole genome shotgun (WGS) entry which is preliminary data.</text>
</comment>
<dbReference type="Gene3D" id="1.25.40.10">
    <property type="entry name" value="Tetratricopeptide repeat domain"/>
    <property type="match status" value="1"/>
</dbReference>
<proteinExistence type="predicted"/>
<dbReference type="PROSITE" id="PS50005">
    <property type="entry name" value="TPR"/>
    <property type="match status" value="1"/>
</dbReference>
<dbReference type="InterPro" id="IPR019734">
    <property type="entry name" value="TPR_rpt"/>
</dbReference>
<dbReference type="PROSITE" id="PS50943">
    <property type="entry name" value="HTH_CROC1"/>
    <property type="match status" value="1"/>
</dbReference>
<accession>A0A544TM64</accession>
<reference evidence="3 4" key="1">
    <citation type="submission" date="2019-05" db="EMBL/GenBank/DDBJ databases">
        <title>Psychrobacillus vulpis sp. nov., a new species isolated from feces of a red fox that inhabits in The Tablas de Daimiel Natural Park, Albacete, Spain.</title>
        <authorList>
            <person name="Rodriguez M."/>
            <person name="Reina J.C."/>
            <person name="Bejar V."/>
            <person name="Llamas I."/>
        </authorList>
    </citation>
    <scope>NUCLEOTIDE SEQUENCE [LARGE SCALE GENOMIC DNA]</scope>
    <source>
        <strain evidence="3 4">NHI-2</strain>
    </source>
</reference>
<dbReference type="SUPFAM" id="SSF48452">
    <property type="entry name" value="TPR-like"/>
    <property type="match status" value="1"/>
</dbReference>
<dbReference type="Gene3D" id="1.10.260.40">
    <property type="entry name" value="lambda repressor-like DNA-binding domains"/>
    <property type="match status" value="1"/>
</dbReference>
<evidence type="ECO:0000313" key="4">
    <source>
        <dbReference type="Proteomes" id="UP000318937"/>
    </source>
</evidence>
<dbReference type="SUPFAM" id="SSF47413">
    <property type="entry name" value="lambda repressor-like DNA-binding domains"/>
    <property type="match status" value="1"/>
</dbReference>
<evidence type="ECO:0000256" key="1">
    <source>
        <dbReference type="PROSITE-ProRule" id="PRU00339"/>
    </source>
</evidence>
<evidence type="ECO:0000259" key="2">
    <source>
        <dbReference type="PROSITE" id="PS50943"/>
    </source>
</evidence>
<dbReference type="GO" id="GO:0003677">
    <property type="term" value="F:DNA binding"/>
    <property type="evidence" value="ECO:0007669"/>
    <property type="project" value="InterPro"/>
</dbReference>
<dbReference type="OrthoDB" id="252257at2"/>
<feature type="repeat" description="TPR" evidence="1">
    <location>
        <begin position="281"/>
        <end position="314"/>
    </location>
</feature>
<organism evidence="3 4">
    <name type="scientific">Psychrobacillus soli</name>
    <dbReference type="NCBI Taxonomy" id="1543965"/>
    <lineage>
        <taxon>Bacteria</taxon>
        <taxon>Bacillati</taxon>
        <taxon>Bacillota</taxon>
        <taxon>Bacilli</taxon>
        <taxon>Bacillales</taxon>
        <taxon>Bacillaceae</taxon>
        <taxon>Psychrobacillus</taxon>
    </lineage>
</organism>
<dbReference type="EMBL" id="VDGG01000002">
    <property type="protein sequence ID" value="TQR18526.1"/>
    <property type="molecule type" value="Genomic_DNA"/>
</dbReference>
<keyword evidence="4" id="KW-1185">Reference proteome</keyword>
<evidence type="ECO:0000313" key="3">
    <source>
        <dbReference type="EMBL" id="TQR18526.1"/>
    </source>
</evidence>